<gene>
    <name evidence="1" type="ORF">S3E15_00280</name>
</gene>
<reference evidence="1 2" key="1">
    <citation type="submission" date="2016-12" db="EMBL/GenBank/DDBJ databases">
        <title>Genome Sequences of Twelve Sporeforming Bacillus Species Isolated from Foods.</title>
        <authorList>
            <person name="De Jong A."/>
            <person name="Holsappel S."/>
            <person name="Kuipers O.P."/>
        </authorList>
    </citation>
    <scope>NUCLEOTIDE SEQUENCE [LARGE SCALE GENOMIC DNA]</scope>
    <source>
        <strain evidence="1 2">S3E15</strain>
    </source>
</reference>
<comment type="caution">
    <text evidence="1">The sequence shown here is derived from an EMBL/GenBank/DDBJ whole genome shotgun (WGS) entry which is preliminary data.</text>
</comment>
<keyword evidence="1" id="KW-0326">Glycosidase</keyword>
<accession>A0AAP7WEA3</accession>
<name>A0AAP7WEA3_BACMY</name>
<sequence length="49" mass="5530">MTISARWDSDASEMMNYMLLRALVNFSAGAFTEEMLNEIIGLLNDAQMN</sequence>
<organism evidence="1 2">
    <name type="scientific">Bacillus mycoides</name>
    <dbReference type="NCBI Taxonomy" id="1405"/>
    <lineage>
        <taxon>Bacteria</taxon>
        <taxon>Bacillati</taxon>
        <taxon>Bacillota</taxon>
        <taxon>Bacilli</taxon>
        <taxon>Bacillales</taxon>
        <taxon>Bacillaceae</taxon>
        <taxon>Bacillus</taxon>
        <taxon>Bacillus cereus group</taxon>
    </lineage>
</organism>
<dbReference type="RefSeq" id="WP_164081455.1">
    <property type="nucleotide sequence ID" value="NZ_CM125442.1"/>
</dbReference>
<protein>
    <submittedName>
        <fullName evidence="1">Beta-glucosidase</fullName>
        <ecNumber evidence="1">3.2.1.21</ecNumber>
    </submittedName>
</protein>
<dbReference type="Proteomes" id="UP000194131">
    <property type="component" value="Unassembled WGS sequence"/>
</dbReference>
<dbReference type="EC" id="3.2.1.21" evidence="1"/>
<evidence type="ECO:0000313" key="2">
    <source>
        <dbReference type="Proteomes" id="UP000194131"/>
    </source>
</evidence>
<dbReference type="GO" id="GO:0008422">
    <property type="term" value="F:beta-glucosidase activity"/>
    <property type="evidence" value="ECO:0007669"/>
    <property type="project" value="UniProtKB-EC"/>
</dbReference>
<dbReference type="EMBL" id="MRWU01000001">
    <property type="protein sequence ID" value="OSX96649.1"/>
    <property type="molecule type" value="Genomic_DNA"/>
</dbReference>
<dbReference type="AlphaFoldDB" id="A0AAP7WEA3"/>
<evidence type="ECO:0000313" key="1">
    <source>
        <dbReference type="EMBL" id="OSX96649.1"/>
    </source>
</evidence>
<keyword evidence="1" id="KW-0378">Hydrolase</keyword>
<proteinExistence type="predicted"/>